<reference evidence="4" key="1">
    <citation type="journal article" date="2019" name="Front. Microbiol.">
        <title>Pandoravirus Celtis Illustrates the Microevolution Processes at Work in the Giant Pandoraviridae Genomes.</title>
        <authorList>
            <person name="Legendre M."/>
            <person name="Alempic J.M."/>
            <person name="Philippe N."/>
            <person name="Lartigue A."/>
            <person name="Jeudy S."/>
            <person name="Poirot O."/>
            <person name="Ta N.T."/>
            <person name="Nin S."/>
            <person name="Coute Y."/>
            <person name="Abergel C."/>
            <person name="Claverie J.M."/>
        </authorList>
    </citation>
    <scope>NUCLEOTIDE SEQUENCE</scope>
</reference>
<organism evidence="4 5">
    <name type="scientific">Pandoravirus celtis</name>
    <dbReference type="NCBI Taxonomy" id="2568002"/>
    <lineage>
        <taxon>Viruses</taxon>
        <taxon>Pandoravirus</taxon>
    </lineage>
</organism>
<name>A0A4D6EFG0_9VIRU</name>
<dbReference type="InterPro" id="IPR050216">
    <property type="entry name" value="LRR_domain-containing"/>
</dbReference>
<dbReference type="Proteomes" id="UP001237152">
    <property type="component" value="Segment"/>
</dbReference>
<dbReference type="InterPro" id="IPR003591">
    <property type="entry name" value="Leu-rich_rpt_typical-subtyp"/>
</dbReference>
<evidence type="ECO:0000256" key="1">
    <source>
        <dbReference type="ARBA" id="ARBA00022614"/>
    </source>
</evidence>
<evidence type="ECO:0000256" key="2">
    <source>
        <dbReference type="ARBA" id="ARBA00022737"/>
    </source>
</evidence>
<dbReference type="SUPFAM" id="SSF52058">
    <property type="entry name" value="L domain-like"/>
    <property type="match status" value="1"/>
</dbReference>
<protein>
    <submittedName>
        <fullName evidence="4">Leucin rich repeat domain containing protein</fullName>
    </submittedName>
</protein>
<evidence type="ECO:0000313" key="5">
    <source>
        <dbReference type="Proteomes" id="UP001237152"/>
    </source>
</evidence>
<feature type="compositionally biased region" description="Basic and acidic residues" evidence="3">
    <location>
        <begin position="366"/>
        <end position="376"/>
    </location>
</feature>
<evidence type="ECO:0000256" key="3">
    <source>
        <dbReference type="SAM" id="MobiDB-lite"/>
    </source>
</evidence>
<sequence length="575" mass="63339">MTTPTARMEAGQRRRHRVPTLVALALSALEAAGRLVEVPVLRVSRRDCRRLTAPDPLTRRPPLVALRGLAEIRLSGLGLGRVPSALAALSPGLAVLNLSRNRLTNLPRWIGRFTRLRVLDLCSNRLAQVPLCVGDLTALARLDLSQNQIEAIPTWFGPALAGLRQLNLCSTFPRGPRLPSSFAALVGLRHLSLCCSPTLAPGFDSWEDPNADSVSHPLWPPIYGLTGLRGLVVHMMSVTEVDARIRHLRNLTRIEGLYLLGHVPPELAKIRGLAHMDTCHFAVPAVPHEFYTLARQMRPRCRPLVDGATDHGDIATRYTPRWSLPSLVDLCLTALCPSTKTGVPHRSKDGCAGTDGPYDDVAADQANHDHNHAMDHENDDGDDDHDNWDDSNDDRRLDTRRAWTSGGGPFARDRDPGLFCIDDDEFGQADAALLGLPWYDDRGDLPAPFTAAAAPVFVADASSHGHPLPERVRHFCPSSWSSAPRRRGHVRAPRVHARLSARRRSSIWSVPGHRGSPFGVVPMPIPFSASSRPFARAVPRALPVSHPVVRLLENPPKLYARRPRKNEKNLNFVFV</sequence>
<dbReference type="EMBL" id="MK174290">
    <property type="protein sequence ID" value="QBZ80625.1"/>
    <property type="molecule type" value="Genomic_DNA"/>
</dbReference>
<proteinExistence type="predicted"/>
<gene>
    <name evidence="4" type="ORF">pclt_cds_25</name>
</gene>
<feature type="compositionally biased region" description="Acidic residues" evidence="3">
    <location>
        <begin position="377"/>
        <end position="392"/>
    </location>
</feature>
<accession>A0A4D6EFG0</accession>
<dbReference type="PANTHER" id="PTHR48051:SF42">
    <property type="entry name" value="LEUCINE-RICH REPEAT-CONTAINING PROTEIN 18-LIKE"/>
    <property type="match status" value="1"/>
</dbReference>
<dbReference type="Gene3D" id="3.80.10.10">
    <property type="entry name" value="Ribonuclease Inhibitor"/>
    <property type="match status" value="1"/>
</dbReference>
<dbReference type="PANTHER" id="PTHR48051">
    <property type="match status" value="1"/>
</dbReference>
<keyword evidence="2" id="KW-0677">Repeat</keyword>
<dbReference type="InterPro" id="IPR032675">
    <property type="entry name" value="LRR_dom_sf"/>
</dbReference>
<dbReference type="SMART" id="SM00369">
    <property type="entry name" value="LRR_TYP"/>
    <property type="match status" value="3"/>
</dbReference>
<evidence type="ECO:0000313" key="4">
    <source>
        <dbReference type="EMBL" id="QBZ80625.1"/>
    </source>
</evidence>
<keyword evidence="1" id="KW-0433">Leucine-rich repeat</keyword>
<feature type="region of interest" description="Disordered" evidence="3">
    <location>
        <begin position="341"/>
        <end position="408"/>
    </location>
</feature>